<protein>
    <submittedName>
        <fullName evidence="7">Uncharacterized protein</fullName>
    </submittedName>
</protein>
<dbReference type="InterPro" id="IPR036915">
    <property type="entry name" value="Cyclin-like_sf"/>
</dbReference>
<keyword evidence="3" id="KW-0131">Cell cycle</keyword>
<name>A0ABQ7XQT3_BRANA</name>
<dbReference type="InterPro" id="IPR004367">
    <property type="entry name" value="Cyclin_C-dom"/>
</dbReference>
<dbReference type="Pfam" id="PF02984">
    <property type="entry name" value="Cyclin_C"/>
    <property type="match status" value="1"/>
</dbReference>
<evidence type="ECO:0000313" key="8">
    <source>
        <dbReference type="Proteomes" id="UP000824890"/>
    </source>
</evidence>
<evidence type="ECO:0000259" key="6">
    <source>
        <dbReference type="Pfam" id="PF02984"/>
    </source>
</evidence>
<dbReference type="PANTHER" id="PTHR10177">
    <property type="entry name" value="CYCLINS"/>
    <property type="match status" value="1"/>
</dbReference>
<evidence type="ECO:0000256" key="3">
    <source>
        <dbReference type="ARBA" id="ARBA00023306"/>
    </source>
</evidence>
<dbReference type="EMBL" id="JAGKQM010000019">
    <property type="protein sequence ID" value="KAH0857426.1"/>
    <property type="molecule type" value="Genomic_DNA"/>
</dbReference>
<evidence type="ECO:0000256" key="4">
    <source>
        <dbReference type="SAM" id="MobiDB-lite"/>
    </source>
</evidence>
<dbReference type="SUPFAM" id="SSF47954">
    <property type="entry name" value="Cyclin-like"/>
    <property type="match status" value="2"/>
</dbReference>
<dbReference type="InterPro" id="IPR006671">
    <property type="entry name" value="Cyclin_N"/>
</dbReference>
<dbReference type="InterPro" id="IPR039361">
    <property type="entry name" value="Cyclin"/>
</dbReference>
<feature type="domain" description="Cyclin C-terminal" evidence="6">
    <location>
        <begin position="244"/>
        <end position="283"/>
    </location>
</feature>
<proteinExistence type="predicted"/>
<dbReference type="Proteomes" id="UP000824890">
    <property type="component" value="Unassembled WGS sequence"/>
</dbReference>
<feature type="compositionally biased region" description="Acidic residues" evidence="4">
    <location>
        <begin position="334"/>
        <end position="348"/>
    </location>
</feature>
<accession>A0ABQ7XQT3</accession>
<gene>
    <name evidence="7" type="ORF">HID58_085687</name>
</gene>
<comment type="caution">
    <text evidence="7">The sequence shown here is derived from an EMBL/GenBank/DDBJ whole genome shotgun (WGS) entry which is preliminary data.</text>
</comment>
<feature type="region of interest" description="Disordered" evidence="4">
    <location>
        <begin position="71"/>
        <end position="116"/>
    </location>
</feature>
<feature type="region of interest" description="Disordered" evidence="4">
    <location>
        <begin position="324"/>
        <end position="372"/>
    </location>
</feature>
<evidence type="ECO:0000256" key="2">
    <source>
        <dbReference type="ARBA" id="ARBA00023127"/>
    </source>
</evidence>
<keyword evidence="8" id="KW-1185">Reference proteome</keyword>
<dbReference type="Pfam" id="PF00134">
    <property type="entry name" value="Cyclin_N"/>
    <property type="match status" value="1"/>
</dbReference>
<dbReference type="Gene3D" id="1.10.472.10">
    <property type="entry name" value="Cyclin-like"/>
    <property type="match status" value="2"/>
</dbReference>
<feature type="domain" description="Cyclin N-terminal" evidence="5">
    <location>
        <begin position="157"/>
        <end position="240"/>
    </location>
</feature>
<reference evidence="7 8" key="1">
    <citation type="submission" date="2021-05" db="EMBL/GenBank/DDBJ databases">
        <title>Genome Assembly of Synthetic Allotetraploid Brassica napus Reveals Homoeologous Exchanges between Subgenomes.</title>
        <authorList>
            <person name="Davis J.T."/>
        </authorList>
    </citation>
    <scope>NUCLEOTIDE SEQUENCE [LARGE SCALE GENOMIC DNA]</scope>
    <source>
        <strain evidence="8">cv. Da-Ae</strain>
        <tissue evidence="7">Seedling</tissue>
    </source>
</reference>
<evidence type="ECO:0000313" key="7">
    <source>
        <dbReference type="EMBL" id="KAH0857426.1"/>
    </source>
</evidence>
<organism evidence="7 8">
    <name type="scientific">Brassica napus</name>
    <name type="common">Rape</name>
    <dbReference type="NCBI Taxonomy" id="3708"/>
    <lineage>
        <taxon>Eukaryota</taxon>
        <taxon>Viridiplantae</taxon>
        <taxon>Streptophyta</taxon>
        <taxon>Embryophyta</taxon>
        <taxon>Tracheophyta</taxon>
        <taxon>Spermatophyta</taxon>
        <taxon>Magnoliopsida</taxon>
        <taxon>eudicotyledons</taxon>
        <taxon>Gunneridae</taxon>
        <taxon>Pentapetalae</taxon>
        <taxon>rosids</taxon>
        <taxon>malvids</taxon>
        <taxon>Brassicales</taxon>
        <taxon>Brassicaceae</taxon>
        <taxon>Brassiceae</taxon>
        <taxon>Brassica</taxon>
    </lineage>
</organism>
<keyword evidence="1" id="KW-0132">Cell division</keyword>
<feature type="compositionally biased region" description="Basic and acidic residues" evidence="4">
    <location>
        <begin position="97"/>
        <end position="111"/>
    </location>
</feature>
<feature type="non-terminal residue" evidence="7">
    <location>
        <position position="1"/>
    </location>
</feature>
<sequence length="372" mass="42533">WSYRGSKEPSCSWLHHKHLFSSPGVEAGKLNRPLNRDFVPSSLKTLTKRLHMIIESVPLCLITKQPINPRKQKRFKRKQELLLSRSRSSNTNPDTDEVAKAKQDQRHDVASKKKVTYSSTLNARSKAAASRTLDIDSADKDNDLGAVEYVEDMYAFYKEVEQALDMRSILLDWPLDVHVKFDLSPETLYLTINIIDLFLDLQLLGVSALLIASKYEEIWPPQNKQILVMEKTILGSLEWYLTVPTQYVFLARFIKATNPDPEMENMVHFLAELGLMHYDTLNLSDAQRGHALDIERHAPRLAALRIELCPCHILLEQPIRKNEKSGASLSLTPNDDDDGDWPEEEDDAHDWTPMFTGNEDDVSFGDLEGYDK</sequence>
<evidence type="ECO:0000259" key="5">
    <source>
        <dbReference type="Pfam" id="PF00134"/>
    </source>
</evidence>
<evidence type="ECO:0000256" key="1">
    <source>
        <dbReference type="ARBA" id="ARBA00022618"/>
    </source>
</evidence>
<keyword evidence="2" id="KW-0195">Cyclin</keyword>